<gene>
    <name evidence="1" type="ORF">METZ01_LOCUS112836</name>
</gene>
<dbReference type="InterPro" id="IPR011051">
    <property type="entry name" value="RmlC_Cupin_sf"/>
</dbReference>
<reference evidence="1" key="1">
    <citation type="submission" date="2018-05" db="EMBL/GenBank/DDBJ databases">
        <authorList>
            <person name="Lanie J.A."/>
            <person name="Ng W.-L."/>
            <person name="Kazmierczak K.M."/>
            <person name="Andrzejewski T.M."/>
            <person name="Davidsen T.M."/>
            <person name="Wayne K.J."/>
            <person name="Tettelin H."/>
            <person name="Glass J.I."/>
            <person name="Rusch D."/>
            <person name="Podicherti R."/>
            <person name="Tsui H.-C.T."/>
            <person name="Winkler M.E."/>
        </authorList>
    </citation>
    <scope>NUCLEOTIDE SEQUENCE</scope>
</reference>
<dbReference type="AlphaFoldDB" id="A0A381X5Z8"/>
<proteinExistence type="predicted"/>
<accession>A0A381X5Z8</accession>
<organism evidence="1">
    <name type="scientific">marine metagenome</name>
    <dbReference type="NCBI Taxonomy" id="408172"/>
    <lineage>
        <taxon>unclassified sequences</taxon>
        <taxon>metagenomes</taxon>
        <taxon>ecological metagenomes</taxon>
    </lineage>
</organism>
<evidence type="ECO:0000313" key="1">
    <source>
        <dbReference type="EMBL" id="SVA59982.1"/>
    </source>
</evidence>
<name>A0A381X5Z8_9ZZZZ</name>
<dbReference type="SUPFAM" id="SSF51182">
    <property type="entry name" value="RmlC-like cupins"/>
    <property type="match status" value="1"/>
</dbReference>
<evidence type="ECO:0008006" key="2">
    <source>
        <dbReference type="Google" id="ProtNLM"/>
    </source>
</evidence>
<protein>
    <recommendedName>
        <fullName evidence="2">Cysteine dioxygenase</fullName>
    </recommendedName>
</protein>
<dbReference type="EMBL" id="UINC01013985">
    <property type="protein sequence ID" value="SVA59982.1"/>
    <property type="molecule type" value="Genomic_DNA"/>
</dbReference>
<dbReference type="InterPro" id="IPR014710">
    <property type="entry name" value="RmlC-like_jellyroll"/>
</dbReference>
<sequence>MSSVYYGLDDFISDMNNLLALGLTQESLFDRGSRYLKQLILNPNSIEETFKLPYGKGPHPSQGCYLLHRGTNGLSIVSMVWGPGDHIDPHDHLTWGMIGVMESCLTETRFKRIDDQKRNGFAILEKTRVDKTSPGEISLLVPLSDEIHQIDNETDRPTVEIHVYGEDLSKLNRHKFDLKTNVVTDFRSGKYDNELRDR</sequence>
<dbReference type="Gene3D" id="2.60.120.10">
    <property type="entry name" value="Jelly Rolls"/>
    <property type="match status" value="1"/>
</dbReference>
<dbReference type="CDD" id="cd10548">
    <property type="entry name" value="cupin_CDO"/>
    <property type="match status" value="1"/>
</dbReference>